<dbReference type="GO" id="GO:0004660">
    <property type="term" value="F:protein farnesyltransferase activity"/>
    <property type="evidence" value="ECO:0007669"/>
    <property type="project" value="UniProtKB-EC"/>
</dbReference>
<dbReference type="AlphaFoldDB" id="A0A2X0MNG4"/>
<dbReference type="PANTHER" id="PTHR11129:SF1">
    <property type="entry name" value="PROTEIN FARNESYLTRANSFERASE_GERANYLGERANYLTRANSFERASE TYPE-1 SUBUNIT ALPHA"/>
    <property type="match status" value="1"/>
</dbReference>
<dbReference type="STRING" id="796604.A0A2X0MNG4"/>
<evidence type="ECO:0000256" key="6">
    <source>
        <dbReference type="ARBA" id="ARBA00022679"/>
    </source>
</evidence>
<dbReference type="PANTHER" id="PTHR11129">
    <property type="entry name" value="PROTEIN FARNESYLTRANSFERASE ALPHA SUBUNIT/RAB GERANYLGERANYL TRANSFERASE ALPHA SUBUNIT"/>
    <property type="match status" value="1"/>
</dbReference>
<evidence type="ECO:0000256" key="1">
    <source>
        <dbReference type="ARBA" id="ARBA00001946"/>
    </source>
</evidence>
<evidence type="ECO:0000256" key="9">
    <source>
        <dbReference type="ARBA" id="ARBA00040965"/>
    </source>
</evidence>
<evidence type="ECO:0000256" key="3">
    <source>
        <dbReference type="ARBA" id="ARBA00012700"/>
    </source>
</evidence>
<evidence type="ECO:0000256" key="11">
    <source>
        <dbReference type="ARBA" id="ARBA00042436"/>
    </source>
</evidence>
<keyword evidence="8" id="KW-0460">Magnesium</keyword>
<dbReference type="EMBL" id="FQNC01000089">
    <property type="protein sequence ID" value="SGZ28653.1"/>
    <property type="molecule type" value="Genomic_DNA"/>
</dbReference>
<dbReference type="InterPro" id="IPR002088">
    <property type="entry name" value="Prenyl_trans_a"/>
</dbReference>
<dbReference type="EC" id="2.5.1.58" evidence="4"/>
<gene>
    <name evidence="14" type="primary">BQ5605_C027g10398</name>
    <name evidence="14" type="ORF">BQ5605_C027G10398</name>
</gene>
<sequence length="358" mass="40808">MYASNKHMSSSYVPYASRPGWADLEPIPQKDAPNALVPIAYAEPYRDAMDTFRALVQKGELSTRGVELTEALIRMNPGHYSIWAYRAQTLLAIKADLTKELDLMDELIKEHLKSYQVWQHRRTIVTALQSSSREIPFTTRALAFDAKNYHTWAYRQWALLHFFTPSSTSHIEKDVASTSTAHQDQDSSAQVWQDELKYTEELLEKDVRNNSAWNHRFWVAFESGMGGRQDGVLGRELRYVKDKLALSPNNPSAWNYLRGILKQTSTPLSDLRTFVQPLALGQRETSTSSDEPEISQDAELPSWLAIEFLADIAAQEAKGNQDKEKAGESAALFRSLIQFDPIRTNYWLYRAEQVESVA</sequence>
<proteinExistence type="inferred from homology"/>
<keyword evidence="7" id="KW-0677">Repeat</keyword>
<comment type="cofactor">
    <cofactor evidence="1">
        <name>Mg(2+)</name>
        <dbReference type="ChEBI" id="CHEBI:18420"/>
    </cofactor>
</comment>
<dbReference type="GO" id="GO:0005953">
    <property type="term" value="C:CAAX-protein geranylgeranyltransferase complex"/>
    <property type="evidence" value="ECO:0007669"/>
    <property type="project" value="TreeGrafter"/>
</dbReference>
<evidence type="ECO:0000256" key="4">
    <source>
        <dbReference type="ARBA" id="ARBA00012702"/>
    </source>
</evidence>
<evidence type="ECO:0000256" key="8">
    <source>
        <dbReference type="ARBA" id="ARBA00022842"/>
    </source>
</evidence>
<comment type="similarity">
    <text evidence="2">Belongs to the protein prenyltransferase subunit alpha family.</text>
</comment>
<dbReference type="EC" id="2.5.1.59" evidence="3"/>
<keyword evidence="5" id="KW-0637">Prenyltransferase</keyword>
<evidence type="ECO:0000313" key="15">
    <source>
        <dbReference type="Proteomes" id="UP000249464"/>
    </source>
</evidence>
<name>A0A2X0MNG4_9BASI</name>
<dbReference type="Gene3D" id="1.25.40.120">
    <property type="entry name" value="Protein prenylyltransferase"/>
    <property type="match status" value="1"/>
</dbReference>
<evidence type="ECO:0000256" key="2">
    <source>
        <dbReference type="ARBA" id="ARBA00006734"/>
    </source>
</evidence>
<evidence type="ECO:0000256" key="5">
    <source>
        <dbReference type="ARBA" id="ARBA00022602"/>
    </source>
</evidence>
<dbReference type="SUPFAM" id="SSF48439">
    <property type="entry name" value="Protein prenylyltransferase"/>
    <property type="match status" value="1"/>
</dbReference>
<dbReference type="GO" id="GO:0004662">
    <property type="term" value="F:CAAX-protein geranylgeranyltransferase activity"/>
    <property type="evidence" value="ECO:0007669"/>
    <property type="project" value="UniProtKB-EC"/>
</dbReference>
<dbReference type="PROSITE" id="PS51147">
    <property type="entry name" value="PFTA"/>
    <property type="match status" value="5"/>
</dbReference>
<dbReference type="Proteomes" id="UP000249464">
    <property type="component" value="Unassembled WGS sequence"/>
</dbReference>
<accession>A0A2X0MNG4</accession>
<evidence type="ECO:0000256" key="13">
    <source>
        <dbReference type="ARBA" id="ARBA00043219"/>
    </source>
</evidence>
<evidence type="ECO:0000256" key="7">
    <source>
        <dbReference type="ARBA" id="ARBA00022737"/>
    </source>
</evidence>
<evidence type="ECO:0000256" key="12">
    <source>
        <dbReference type="ARBA" id="ARBA00043086"/>
    </source>
</evidence>
<protein>
    <recommendedName>
        <fullName evidence="9">Protein farnesyltransferase/geranylgeranyltransferase type-1 subunit alpha</fullName>
        <ecNumber evidence="4">2.5.1.58</ecNumber>
        <ecNumber evidence="3">2.5.1.59</ecNumber>
    </recommendedName>
    <alternativeName>
        <fullName evidence="12">CAAX farnesyltransferase subunit alpha</fullName>
    </alternativeName>
    <alternativeName>
        <fullName evidence="11">FTase-alpha</fullName>
    </alternativeName>
    <alternativeName>
        <fullName evidence="10">Ras proteins prenyltransferase subunit alpha</fullName>
    </alternativeName>
    <alternativeName>
        <fullName evidence="13">Type I protein geranyl-geranyltransferase subunit alpha</fullName>
    </alternativeName>
</protein>
<organism evidence="14 15">
    <name type="scientific">Microbotryum silenes-dioicae</name>
    <dbReference type="NCBI Taxonomy" id="796604"/>
    <lineage>
        <taxon>Eukaryota</taxon>
        <taxon>Fungi</taxon>
        <taxon>Dikarya</taxon>
        <taxon>Basidiomycota</taxon>
        <taxon>Pucciniomycotina</taxon>
        <taxon>Microbotryomycetes</taxon>
        <taxon>Microbotryales</taxon>
        <taxon>Microbotryaceae</taxon>
        <taxon>Microbotryum</taxon>
    </lineage>
</organism>
<keyword evidence="6" id="KW-0808">Transferase</keyword>
<evidence type="ECO:0000256" key="10">
    <source>
        <dbReference type="ARBA" id="ARBA00041392"/>
    </source>
</evidence>
<evidence type="ECO:0000313" key="14">
    <source>
        <dbReference type="EMBL" id="SGZ28653.1"/>
    </source>
</evidence>
<keyword evidence="15" id="KW-1185">Reference proteome</keyword>
<dbReference type="Pfam" id="PF01239">
    <property type="entry name" value="PPTA"/>
    <property type="match status" value="5"/>
</dbReference>
<dbReference type="GO" id="GO:0005965">
    <property type="term" value="C:protein farnesyltransferase complex"/>
    <property type="evidence" value="ECO:0007669"/>
    <property type="project" value="TreeGrafter"/>
</dbReference>
<reference evidence="14 15" key="1">
    <citation type="submission" date="2016-11" db="EMBL/GenBank/DDBJ databases">
        <authorList>
            <person name="Jaros S."/>
            <person name="Januszkiewicz K."/>
            <person name="Wedrychowicz H."/>
        </authorList>
    </citation>
    <scope>NUCLEOTIDE SEQUENCE [LARGE SCALE GENOMIC DNA]</scope>
</reference>